<keyword evidence="3" id="KW-0131">Cell cycle</keyword>
<sequence length="327" mass="34921">MTARLVGRRPHVEPEALIAALVPPPHFAKATFASYVPDPDFPSQEAAVAEVRAFAKGVGRRGLGALRRASGGRGIYLDGGFGVGKTHLLAALAHEVGRSAVFGTFVEYTHLVGALGFQSTRAALQDFSVVCIDEFELDDPGDTVLMARLMRELADAGVAIAATSNTLPGSLGQGRFAADDFKREIQALSHVFEVITIDGPDYRGRGDLAFPAPATVDQVLSACAGDDAACEDWGALMEDLTHVHPSRYGAYVEGVAVLGLRGVTPLPDQAQALRVVSLVDRLYDRDVRIIASGHSLGEIFSQDMLRGGFRKKYYRALSRLLAMVAGE</sequence>
<dbReference type="EMBL" id="BONR01000002">
    <property type="protein sequence ID" value="GIG54670.1"/>
    <property type="molecule type" value="Genomic_DNA"/>
</dbReference>
<evidence type="ECO:0000313" key="3">
    <source>
        <dbReference type="EMBL" id="GIG54670.1"/>
    </source>
</evidence>
<dbReference type="GO" id="GO:0005524">
    <property type="term" value="F:ATP binding"/>
    <property type="evidence" value="ECO:0007669"/>
    <property type="project" value="UniProtKB-KW"/>
</dbReference>
<gene>
    <name evidence="3" type="ORF">Dac01nite_14220</name>
</gene>
<organism evidence="3 4">
    <name type="scientific">Demequina activiva</name>
    <dbReference type="NCBI Taxonomy" id="1582364"/>
    <lineage>
        <taxon>Bacteria</taxon>
        <taxon>Bacillati</taxon>
        <taxon>Actinomycetota</taxon>
        <taxon>Actinomycetes</taxon>
        <taxon>Micrococcales</taxon>
        <taxon>Demequinaceae</taxon>
        <taxon>Demequina</taxon>
    </lineage>
</organism>
<dbReference type="AlphaFoldDB" id="A0A919UK85"/>
<protein>
    <submittedName>
        <fullName evidence="3">Cell division protein ZapE</fullName>
    </submittedName>
</protein>
<evidence type="ECO:0000313" key="4">
    <source>
        <dbReference type="Proteomes" id="UP000652354"/>
    </source>
</evidence>
<keyword evidence="3" id="KW-0132">Cell division</keyword>
<accession>A0A919UK85</accession>
<dbReference type="Pfam" id="PF03969">
    <property type="entry name" value="AFG1_ATPase"/>
    <property type="match status" value="2"/>
</dbReference>
<dbReference type="PANTHER" id="PTHR12169:SF6">
    <property type="entry name" value="AFG1-LIKE ATPASE"/>
    <property type="match status" value="1"/>
</dbReference>
<dbReference type="PANTHER" id="PTHR12169">
    <property type="entry name" value="ATPASE N2B"/>
    <property type="match status" value="1"/>
</dbReference>
<dbReference type="GO" id="GO:0016887">
    <property type="term" value="F:ATP hydrolysis activity"/>
    <property type="evidence" value="ECO:0007669"/>
    <property type="project" value="InterPro"/>
</dbReference>
<dbReference type="Gene3D" id="3.40.50.300">
    <property type="entry name" value="P-loop containing nucleotide triphosphate hydrolases"/>
    <property type="match status" value="1"/>
</dbReference>
<dbReference type="SUPFAM" id="SSF52540">
    <property type="entry name" value="P-loop containing nucleoside triphosphate hydrolases"/>
    <property type="match status" value="1"/>
</dbReference>
<keyword evidence="1" id="KW-0547">Nucleotide-binding</keyword>
<evidence type="ECO:0000256" key="1">
    <source>
        <dbReference type="ARBA" id="ARBA00022741"/>
    </source>
</evidence>
<evidence type="ECO:0000256" key="2">
    <source>
        <dbReference type="ARBA" id="ARBA00022840"/>
    </source>
</evidence>
<dbReference type="InterPro" id="IPR027417">
    <property type="entry name" value="P-loop_NTPase"/>
</dbReference>
<name>A0A919UK85_9MICO</name>
<dbReference type="RefSeq" id="WP_203655055.1">
    <property type="nucleotide sequence ID" value="NZ_BONR01000002.1"/>
</dbReference>
<reference evidence="3" key="1">
    <citation type="submission" date="2021-01" db="EMBL/GenBank/DDBJ databases">
        <title>Whole genome shotgun sequence of Demequina activiva NBRC 110675.</title>
        <authorList>
            <person name="Komaki H."/>
            <person name="Tamura T."/>
        </authorList>
    </citation>
    <scope>NUCLEOTIDE SEQUENCE</scope>
    <source>
        <strain evidence="3">NBRC 110675</strain>
    </source>
</reference>
<dbReference type="InterPro" id="IPR005654">
    <property type="entry name" value="ATPase_AFG1-like"/>
</dbReference>
<keyword evidence="4" id="KW-1185">Reference proteome</keyword>
<keyword evidence="2" id="KW-0067">ATP-binding</keyword>
<dbReference type="GO" id="GO:0051301">
    <property type="term" value="P:cell division"/>
    <property type="evidence" value="ECO:0007669"/>
    <property type="project" value="UniProtKB-KW"/>
</dbReference>
<comment type="caution">
    <text evidence="3">The sequence shown here is derived from an EMBL/GenBank/DDBJ whole genome shotgun (WGS) entry which is preliminary data.</text>
</comment>
<dbReference type="Proteomes" id="UP000652354">
    <property type="component" value="Unassembled WGS sequence"/>
</dbReference>
<dbReference type="GO" id="GO:0005737">
    <property type="term" value="C:cytoplasm"/>
    <property type="evidence" value="ECO:0007669"/>
    <property type="project" value="TreeGrafter"/>
</dbReference>
<dbReference type="NCBIfam" id="NF040713">
    <property type="entry name" value="ZapE"/>
    <property type="match status" value="1"/>
</dbReference>
<proteinExistence type="predicted"/>